<comment type="catalytic activity">
    <reaction evidence="3">
        <text>DNA(n) + a 2'-deoxyribonucleoside 5'-triphosphate = DNA(n+1) + diphosphate</text>
        <dbReference type="Rhea" id="RHEA:22508"/>
        <dbReference type="Rhea" id="RHEA-COMP:17339"/>
        <dbReference type="Rhea" id="RHEA-COMP:17340"/>
        <dbReference type="ChEBI" id="CHEBI:33019"/>
        <dbReference type="ChEBI" id="CHEBI:61560"/>
        <dbReference type="ChEBI" id="CHEBI:173112"/>
        <dbReference type="EC" id="2.7.7.7"/>
    </reaction>
</comment>
<dbReference type="EC" id="2.7.7.7" evidence="1"/>
<dbReference type="RefSeq" id="WP_126820055.1">
    <property type="nucleotide sequence ID" value="NZ_PIPS01000002.1"/>
</dbReference>
<keyword evidence="2" id="KW-0808">Transferase</keyword>
<comment type="caution">
    <text evidence="4">The sequence shown here is derived from an EMBL/GenBank/DDBJ whole genome shotgun (WGS) entry which is preliminary data.</text>
</comment>
<dbReference type="GO" id="GO:0006261">
    <property type="term" value="P:DNA-templated DNA replication"/>
    <property type="evidence" value="ECO:0007669"/>
    <property type="project" value="TreeGrafter"/>
</dbReference>
<evidence type="ECO:0000256" key="2">
    <source>
        <dbReference type="ARBA" id="ARBA00022932"/>
    </source>
</evidence>
<evidence type="ECO:0000313" key="4">
    <source>
        <dbReference type="EMBL" id="RUO43496.1"/>
    </source>
</evidence>
<gene>
    <name evidence="4" type="ORF">CWE23_09140</name>
</gene>
<keyword evidence="5" id="KW-1185">Reference proteome</keyword>
<dbReference type="AlphaFoldDB" id="A0AA94EEJ9"/>
<dbReference type="SUPFAM" id="SSF52540">
    <property type="entry name" value="P-loop containing nucleoside triphosphate hydrolases"/>
    <property type="match status" value="1"/>
</dbReference>
<evidence type="ECO:0000313" key="5">
    <source>
        <dbReference type="Proteomes" id="UP000286680"/>
    </source>
</evidence>
<keyword evidence="2" id="KW-0239">DNA-directed DNA polymerase</keyword>
<dbReference type="GO" id="GO:0009360">
    <property type="term" value="C:DNA polymerase III complex"/>
    <property type="evidence" value="ECO:0007669"/>
    <property type="project" value="TreeGrafter"/>
</dbReference>
<dbReference type="PANTHER" id="PTHR11669">
    <property type="entry name" value="REPLICATION FACTOR C / DNA POLYMERASE III GAMMA-TAU SUBUNIT"/>
    <property type="match status" value="1"/>
</dbReference>
<accession>A0AA94EEJ9</accession>
<protein>
    <recommendedName>
        <fullName evidence="1">DNA-directed DNA polymerase</fullName>
        <ecNumber evidence="1">2.7.7.7</ecNumber>
    </recommendedName>
</protein>
<dbReference type="EMBL" id="PIPS01000002">
    <property type="protein sequence ID" value="RUO43496.1"/>
    <property type="molecule type" value="Genomic_DNA"/>
</dbReference>
<name>A0AA94EEJ9_9GAMM</name>
<sequence>MSFPWLREPWLKLLKSAEQQRLAHAYYMRHQPQLGSEQFLLTLANYLLCRQPGKNACGQCKSCLLFKAGNHPDFWQIDATDENSIGIDEVRQLQRKLVQTANQGGARVAVLRPADKLTEQASNAILKVLEEPPAGMFWLLAVEQPDHLLPTLRSRMQWINLALPAKADDGHDELAASLYTSWFEGALPPVIKTKDDAQQWLDISEHLLLDLLATQQGVAASRMHFGSLQQRYRSWQQQYRVDPNALLHAVHECRQLRQRFQQAKGLNLGLLLSLYWQQWAQHDFSSPSGSSL</sequence>
<dbReference type="Gene3D" id="3.40.50.300">
    <property type="entry name" value="P-loop containing nucleotide triphosphate hydrolases"/>
    <property type="match status" value="1"/>
</dbReference>
<dbReference type="Pfam" id="PF13177">
    <property type="entry name" value="DNA_pol3_delta2"/>
    <property type="match status" value="1"/>
</dbReference>
<dbReference type="InterPro" id="IPR050238">
    <property type="entry name" value="DNA_Rep/Repair_Clamp_Loader"/>
</dbReference>
<dbReference type="Proteomes" id="UP000286680">
    <property type="component" value="Unassembled WGS sequence"/>
</dbReference>
<proteinExistence type="predicted"/>
<organism evidence="4 5">
    <name type="scientific">Idiomarina aquatica</name>
    <dbReference type="NCBI Taxonomy" id="1327752"/>
    <lineage>
        <taxon>Bacteria</taxon>
        <taxon>Pseudomonadati</taxon>
        <taxon>Pseudomonadota</taxon>
        <taxon>Gammaproteobacteria</taxon>
        <taxon>Alteromonadales</taxon>
        <taxon>Idiomarinaceae</taxon>
        <taxon>Idiomarina</taxon>
    </lineage>
</organism>
<keyword evidence="2" id="KW-0548">Nucleotidyltransferase</keyword>
<dbReference type="PANTHER" id="PTHR11669:SF8">
    <property type="entry name" value="DNA POLYMERASE III SUBUNIT DELTA"/>
    <property type="match status" value="1"/>
</dbReference>
<dbReference type="GO" id="GO:0003887">
    <property type="term" value="F:DNA-directed DNA polymerase activity"/>
    <property type="evidence" value="ECO:0007669"/>
    <property type="project" value="UniProtKB-KW"/>
</dbReference>
<evidence type="ECO:0000256" key="3">
    <source>
        <dbReference type="ARBA" id="ARBA00049244"/>
    </source>
</evidence>
<evidence type="ECO:0000256" key="1">
    <source>
        <dbReference type="ARBA" id="ARBA00012417"/>
    </source>
</evidence>
<dbReference type="InterPro" id="IPR027417">
    <property type="entry name" value="P-loop_NTPase"/>
</dbReference>
<reference evidence="5" key="1">
    <citation type="journal article" date="2018" name="Front. Microbiol.">
        <title>Genome-Based Analysis Reveals the Taxonomy and Diversity of the Family Idiomarinaceae.</title>
        <authorList>
            <person name="Liu Y."/>
            <person name="Lai Q."/>
            <person name="Shao Z."/>
        </authorList>
    </citation>
    <scope>NUCLEOTIDE SEQUENCE [LARGE SCALE GENOMIC DNA]</scope>
    <source>
        <strain evidence="5">SN-14</strain>
    </source>
</reference>